<dbReference type="EMBL" id="RBAM01000011">
    <property type="protein sequence ID" value="RKN65606.1"/>
    <property type="molecule type" value="Genomic_DNA"/>
</dbReference>
<dbReference type="InterPro" id="IPR052036">
    <property type="entry name" value="Hydrolase/PRTase-associated"/>
</dbReference>
<dbReference type="RefSeq" id="WP_120757841.1">
    <property type="nucleotide sequence ID" value="NZ_RBAM01000011.1"/>
</dbReference>
<proteinExistence type="predicted"/>
<dbReference type="PANTHER" id="PTHR31299">
    <property type="entry name" value="ESTERASE, PUTATIVE (AFU_ORTHOLOGUE AFUA_1G05850)-RELATED"/>
    <property type="match status" value="1"/>
</dbReference>
<dbReference type="Proteomes" id="UP000270343">
    <property type="component" value="Unassembled WGS sequence"/>
</dbReference>
<dbReference type="PANTHER" id="PTHR31299:SF0">
    <property type="entry name" value="ESTERASE, PUTATIVE (AFU_ORTHOLOGUE AFUA_1G05850)-RELATED"/>
    <property type="match status" value="1"/>
</dbReference>
<dbReference type="GO" id="GO:0046677">
    <property type="term" value="P:response to antibiotic"/>
    <property type="evidence" value="ECO:0007669"/>
    <property type="project" value="InterPro"/>
</dbReference>
<dbReference type="CDD" id="cd14728">
    <property type="entry name" value="Ere-like"/>
    <property type="match status" value="1"/>
</dbReference>
<dbReference type="AlphaFoldDB" id="A0A3B0AZX6"/>
<dbReference type="Gene3D" id="3.30.1870.10">
    <property type="entry name" value="EreA-like, domain 2"/>
    <property type="match status" value="1"/>
</dbReference>
<reference evidence="1 2" key="1">
    <citation type="journal article" date="2015" name="Antonie Van Leeuwenhoek">
        <title>Streptomyces klenkii sp. nov., isolated from deep marine sediment.</title>
        <authorList>
            <person name="Veyisoglu A."/>
            <person name="Sahin N."/>
        </authorList>
    </citation>
    <scope>NUCLEOTIDE SEQUENCE [LARGE SCALE GENOMIC DNA]</scope>
    <source>
        <strain evidence="1 2">KCTC 29202</strain>
    </source>
</reference>
<dbReference type="PIRSF" id="PIRSF036794">
    <property type="entry name" value="UCP_erythr_ester"/>
    <property type="match status" value="1"/>
</dbReference>
<dbReference type="SUPFAM" id="SSF159501">
    <property type="entry name" value="EreA/ChaN-like"/>
    <property type="match status" value="1"/>
</dbReference>
<comment type="caution">
    <text evidence="1">The sequence shown here is derived from an EMBL/GenBank/DDBJ whole genome shotgun (WGS) entry which is preliminary data.</text>
</comment>
<dbReference type="Gene3D" id="1.20.1440.30">
    <property type="entry name" value="Biosynthetic Protein domain"/>
    <property type="match status" value="1"/>
</dbReference>
<evidence type="ECO:0000313" key="1">
    <source>
        <dbReference type="EMBL" id="RKN65606.1"/>
    </source>
</evidence>
<organism evidence="1 2">
    <name type="scientific">Streptomyces klenkii</name>
    <dbReference type="NCBI Taxonomy" id="1420899"/>
    <lineage>
        <taxon>Bacteria</taxon>
        <taxon>Bacillati</taxon>
        <taxon>Actinomycetota</taxon>
        <taxon>Actinomycetes</taxon>
        <taxon>Kitasatosporales</taxon>
        <taxon>Streptomycetaceae</taxon>
        <taxon>Streptomyces</taxon>
    </lineage>
</organism>
<gene>
    <name evidence="1" type="ORF">D7231_25320</name>
</gene>
<dbReference type="Gene3D" id="3.40.1660.10">
    <property type="entry name" value="EreA-like (biosynthetic domain)"/>
    <property type="match status" value="1"/>
</dbReference>
<evidence type="ECO:0000313" key="2">
    <source>
        <dbReference type="Proteomes" id="UP000270343"/>
    </source>
</evidence>
<accession>A0A3B0AZX6</accession>
<keyword evidence="2" id="KW-1185">Reference proteome</keyword>
<dbReference type="InterPro" id="IPR007815">
    <property type="entry name" value="Emycin_Estase"/>
</dbReference>
<protein>
    <submittedName>
        <fullName evidence="1">Erythromycin esterase family protein</fullName>
    </submittedName>
</protein>
<sequence length="456" mass="50936">MTPQRRRTGLPAALLLTLILCALSWTPALVQQARARPADPVAALAAAAHPLRTTEPGGSVADLRPLGAMVGDAKVVGIGEATHSSHEFFTNKHRIFRYLVEEKGFTAFALEANWSAGLRINDYVLHGKGDLRKIMQEEFQDAYRLWNTREYVDLFTWMRDYNAHHARKVQFIGNDAAYAGPELFDRVTGYAREHHPALLPRLAELYRGQRPEPGTSVRDTMQALLKQPLAERRANADRARQALDLLAGQHPGGDRRGFDRRAFDSAVQDARAVSQVAGMYTYDLDDPKAVADCMRYRDRVMADNTVWWQRHTGQKILLSAHNAHVSYVSDNPAQYPKMQGAFLRDRLGSAYVNVRLTFSEGSFNTVDDEGRTKPVTVGPAAPGSNEHTLDQVAHRPAWLLDMRNAPRAAKDWLAGARPTRNIGTAYPEPEYMTALGRSYDLLIHVHSIRAAELLTP</sequence>
<dbReference type="Pfam" id="PF05139">
    <property type="entry name" value="Erythro_esteras"/>
    <property type="match status" value="1"/>
</dbReference>
<dbReference type="InterPro" id="IPR014622">
    <property type="entry name" value="UCP036794_erythomycin"/>
</dbReference>
<name>A0A3B0AZX6_9ACTN</name>
<dbReference type="OrthoDB" id="9810066at2"/>